<keyword evidence="1" id="KW-0812">Transmembrane</keyword>
<evidence type="ECO:0000259" key="2">
    <source>
        <dbReference type="Pfam" id="PF00892"/>
    </source>
</evidence>
<feature type="transmembrane region" description="Helical" evidence="1">
    <location>
        <begin position="209"/>
        <end position="230"/>
    </location>
</feature>
<dbReference type="SUPFAM" id="SSF103481">
    <property type="entry name" value="Multidrug resistance efflux transporter EmrE"/>
    <property type="match status" value="2"/>
</dbReference>
<feature type="transmembrane region" description="Helical" evidence="1">
    <location>
        <begin position="180"/>
        <end position="197"/>
    </location>
</feature>
<proteinExistence type="predicted"/>
<evidence type="ECO:0000313" key="4">
    <source>
        <dbReference type="Proteomes" id="UP000315947"/>
    </source>
</evidence>
<feature type="domain" description="EamA" evidence="2">
    <location>
        <begin position="12"/>
        <end position="138"/>
    </location>
</feature>
<feature type="transmembrane region" description="Helical" evidence="1">
    <location>
        <begin position="150"/>
        <end position="168"/>
    </location>
</feature>
<dbReference type="InterPro" id="IPR000620">
    <property type="entry name" value="EamA_dom"/>
</dbReference>
<sequence length="293" mass="31814">MLMHSKYQLSLQTAAFIFGASALIAEQLAVGVVVIVFARCLFASLTLTALVPFFRHQLLSPLSVNEMLKLSVSATLLALHWFSFFMGVKLGGLAIGTLGFACFPAFVIVFEALFFKEKITAHDGVIILLIGIGIWLITPNFDLSDESALGMLWGLGSGVIYSIMMLTNRYLVDGVNPMQSSWVQCLVITFLLLPFSFEGMLNITLEECLLLAVLGILCTGIAYTLFIYGVSGVKAKVAATVIALEPIYAILLAWIIFSEQPSLVVLSGGFAIILAVVISSQRRVFKQEKTASI</sequence>
<feature type="transmembrane region" description="Helical" evidence="1">
    <location>
        <begin position="237"/>
        <end position="257"/>
    </location>
</feature>
<organism evidence="3 4">
    <name type="scientific">Shewanella psychropiezotolerans</name>
    <dbReference type="NCBI Taxonomy" id="2593655"/>
    <lineage>
        <taxon>Bacteria</taxon>
        <taxon>Pseudomonadati</taxon>
        <taxon>Pseudomonadota</taxon>
        <taxon>Gammaproteobacteria</taxon>
        <taxon>Alteromonadales</taxon>
        <taxon>Shewanellaceae</taxon>
        <taxon>Shewanella</taxon>
    </lineage>
</organism>
<protein>
    <submittedName>
        <fullName evidence="3">DMT family transporter</fullName>
    </submittedName>
</protein>
<keyword evidence="1" id="KW-0472">Membrane</keyword>
<dbReference type="PANTHER" id="PTHR22911:SF137">
    <property type="entry name" value="SOLUTE CARRIER FAMILY 35 MEMBER G2-RELATED"/>
    <property type="match status" value="1"/>
</dbReference>
<name>A0ABX5X0W9_9GAMM</name>
<dbReference type="PANTHER" id="PTHR22911">
    <property type="entry name" value="ACYL-MALONYL CONDENSING ENZYME-RELATED"/>
    <property type="match status" value="1"/>
</dbReference>
<dbReference type="InterPro" id="IPR037185">
    <property type="entry name" value="EmrE-like"/>
</dbReference>
<accession>A0ABX5X0W9</accession>
<dbReference type="EMBL" id="CP041614">
    <property type="protein sequence ID" value="QDO84999.1"/>
    <property type="molecule type" value="Genomic_DNA"/>
</dbReference>
<feature type="transmembrane region" description="Helical" evidence="1">
    <location>
        <begin position="32"/>
        <end position="55"/>
    </location>
</feature>
<feature type="transmembrane region" description="Helical" evidence="1">
    <location>
        <begin position="93"/>
        <end position="114"/>
    </location>
</feature>
<gene>
    <name evidence="3" type="ORF">FM037_19425</name>
</gene>
<evidence type="ECO:0000313" key="3">
    <source>
        <dbReference type="EMBL" id="QDO84999.1"/>
    </source>
</evidence>
<evidence type="ECO:0000256" key="1">
    <source>
        <dbReference type="SAM" id="Phobius"/>
    </source>
</evidence>
<keyword evidence="1" id="KW-1133">Transmembrane helix</keyword>
<keyword evidence="4" id="KW-1185">Reference proteome</keyword>
<reference evidence="3 4" key="1">
    <citation type="submission" date="2019-07" db="EMBL/GenBank/DDBJ databases">
        <title>Shewanella sp. YLB-06 whole genomic sequence.</title>
        <authorList>
            <person name="Yu L."/>
        </authorList>
    </citation>
    <scope>NUCLEOTIDE SEQUENCE [LARGE SCALE GENOMIC DNA]</scope>
    <source>
        <strain evidence="3 4">YLB-06</strain>
    </source>
</reference>
<dbReference type="Pfam" id="PF00892">
    <property type="entry name" value="EamA"/>
    <property type="match status" value="2"/>
</dbReference>
<feature type="transmembrane region" description="Helical" evidence="1">
    <location>
        <begin position="263"/>
        <end position="280"/>
    </location>
</feature>
<feature type="domain" description="EamA" evidence="2">
    <location>
        <begin position="149"/>
        <end position="280"/>
    </location>
</feature>
<dbReference type="Proteomes" id="UP000315947">
    <property type="component" value="Chromosome"/>
</dbReference>
<feature type="transmembrane region" description="Helical" evidence="1">
    <location>
        <begin position="121"/>
        <end position="138"/>
    </location>
</feature>